<evidence type="ECO:0008006" key="2">
    <source>
        <dbReference type="Google" id="ProtNLM"/>
    </source>
</evidence>
<evidence type="ECO:0000313" key="1">
    <source>
        <dbReference type="EMBL" id="GAF68875.1"/>
    </source>
</evidence>
<dbReference type="InterPro" id="IPR027417">
    <property type="entry name" value="P-loop_NTPase"/>
</dbReference>
<dbReference type="SUPFAM" id="SSF52540">
    <property type="entry name" value="P-loop containing nucleoside triphosphate hydrolases"/>
    <property type="match status" value="1"/>
</dbReference>
<dbReference type="EMBL" id="BARS01002521">
    <property type="protein sequence ID" value="GAF68875.1"/>
    <property type="molecule type" value="Genomic_DNA"/>
</dbReference>
<dbReference type="Gene3D" id="3.40.50.300">
    <property type="entry name" value="P-loop containing nucleotide triphosphate hydrolases"/>
    <property type="match status" value="1"/>
</dbReference>
<reference evidence="1" key="1">
    <citation type="journal article" date="2014" name="Front. Microbiol.">
        <title>High frequency of phylogenetically diverse reductive dehalogenase-homologous genes in deep subseafloor sedimentary metagenomes.</title>
        <authorList>
            <person name="Kawai M."/>
            <person name="Futagami T."/>
            <person name="Toyoda A."/>
            <person name="Takaki Y."/>
            <person name="Nishi S."/>
            <person name="Hori S."/>
            <person name="Arai W."/>
            <person name="Tsubouchi T."/>
            <person name="Morono Y."/>
            <person name="Uchiyama I."/>
            <person name="Ito T."/>
            <person name="Fujiyama A."/>
            <person name="Inagaki F."/>
            <person name="Takami H."/>
        </authorList>
    </citation>
    <scope>NUCLEOTIDE SEQUENCE</scope>
    <source>
        <strain evidence="1">Expedition CK06-06</strain>
    </source>
</reference>
<protein>
    <recommendedName>
        <fullName evidence="2">ABC transporter domain-containing protein</fullName>
    </recommendedName>
</protein>
<name>X0SYI1_9ZZZZ</name>
<comment type="caution">
    <text evidence="1">The sequence shown here is derived from an EMBL/GenBank/DDBJ whole genome shotgun (WGS) entry which is preliminary data.</text>
</comment>
<sequence length="409" mass="47821">MQQDDEAYEREFHEDISRKRSRFTEEYLSEFKVVLNDAVNVDLQRNERLIDNYISTLLRSAEEAERKDSFSKTALFDETEFTTSEDRVLIALIGSVRQLIENIEYRSIIEKHLDNNSLRELACELIEILWKKNIERKKRKFVNSMIRDIRERLRVRTSATQVEDVDLYLVKMDLKKIEKFEEITRFLQKEAVISEENVQGFRVVASKSPFAGAGEVKSASRLRVAFSEAYKEYNQPYKYLRSLMSNELLSPSEFYKYFVKIDYKILNRDGYEVSGGERSEFRLLQEIKDAQNYDILLIDEPESSFDNMFLKDEVNQIIKEISKTMPVVVVTHNNTVGASIGADYCVYASKELEGTDVIYRLYSGHPTDRELVSQDGKQLSNFDVILNSLEAGDQAYNERRKGYEDIKDR</sequence>
<proteinExistence type="predicted"/>
<dbReference type="AlphaFoldDB" id="X0SYI1"/>
<accession>X0SYI1</accession>
<organism evidence="1">
    <name type="scientific">marine sediment metagenome</name>
    <dbReference type="NCBI Taxonomy" id="412755"/>
    <lineage>
        <taxon>unclassified sequences</taxon>
        <taxon>metagenomes</taxon>
        <taxon>ecological metagenomes</taxon>
    </lineage>
</organism>
<gene>
    <name evidence="1" type="ORF">S01H1_04810</name>
</gene>